<dbReference type="EMBL" id="BLAL01000304">
    <property type="protein sequence ID" value="GET02182.1"/>
    <property type="molecule type" value="Genomic_DNA"/>
</dbReference>
<dbReference type="AlphaFoldDB" id="A0A2Z6RAZ8"/>
<evidence type="ECO:0000313" key="1">
    <source>
        <dbReference type="EMBL" id="GBB99575.1"/>
    </source>
</evidence>
<protein>
    <submittedName>
        <fullName evidence="1">Uncharacterized protein</fullName>
    </submittedName>
</protein>
<comment type="caution">
    <text evidence="1">The sequence shown here is derived from an EMBL/GenBank/DDBJ whole genome shotgun (WGS) entry which is preliminary data.</text>
</comment>
<dbReference type="EMBL" id="BEXD01002857">
    <property type="protein sequence ID" value="GBB99575.1"/>
    <property type="molecule type" value="Genomic_DNA"/>
</dbReference>
<keyword evidence="3" id="KW-1185">Reference proteome</keyword>
<evidence type="ECO:0000313" key="2">
    <source>
        <dbReference type="EMBL" id="GET02182.1"/>
    </source>
</evidence>
<dbReference type="Proteomes" id="UP000615446">
    <property type="component" value="Unassembled WGS sequence"/>
</dbReference>
<proteinExistence type="predicted"/>
<organism evidence="1 3">
    <name type="scientific">Rhizophagus clarus</name>
    <dbReference type="NCBI Taxonomy" id="94130"/>
    <lineage>
        <taxon>Eukaryota</taxon>
        <taxon>Fungi</taxon>
        <taxon>Fungi incertae sedis</taxon>
        <taxon>Mucoromycota</taxon>
        <taxon>Glomeromycotina</taxon>
        <taxon>Glomeromycetes</taxon>
        <taxon>Glomerales</taxon>
        <taxon>Glomeraceae</taxon>
        <taxon>Rhizophagus</taxon>
    </lineage>
</organism>
<reference evidence="2" key="2">
    <citation type="submission" date="2019-10" db="EMBL/GenBank/DDBJ databases">
        <title>Conservation and host-specific expression of non-tandemly repeated heterogenous ribosome RNA gene in arbuscular mycorrhizal fungi.</title>
        <authorList>
            <person name="Maeda T."/>
            <person name="Kobayashi Y."/>
            <person name="Nakagawa T."/>
            <person name="Ezawa T."/>
            <person name="Yamaguchi K."/>
            <person name="Bino T."/>
            <person name="Nishimoto Y."/>
            <person name="Shigenobu S."/>
            <person name="Kawaguchi M."/>
        </authorList>
    </citation>
    <scope>NUCLEOTIDE SEQUENCE</scope>
    <source>
        <strain evidence="2">HR1</strain>
    </source>
</reference>
<sequence>MTQLLSIFDRDNETAVQEIARKCGKVPLTLPVVPHNENTARAVLSAVKSMMTLDDPAIVIQWNAPGFNDVPASLGLRNGVTGQTMQAIINHFTTNGGTDVYGQNTVFVFRTNDDLGQCENRIPGWARHQTGIPDVCISAVMVHKLTMSGRMDVSPFDYAFNR</sequence>
<dbReference type="OrthoDB" id="2436378at2759"/>
<accession>A0A2Z6RAZ8</accession>
<dbReference type="Proteomes" id="UP000247702">
    <property type="component" value="Unassembled WGS sequence"/>
</dbReference>
<reference evidence="1 3" key="1">
    <citation type="submission" date="2017-11" db="EMBL/GenBank/DDBJ databases">
        <title>The genome of Rhizophagus clarus HR1 reveals common genetic basis of auxotrophy among arbuscular mycorrhizal fungi.</title>
        <authorList>
            <person name="Kobayashi Y."/>
        </authorList>
    </citation>
    <scope>NUCLEOTIDE SEQUENCE [LARGE SCALE GENOMIC DNA]</scope>
    <source>
        <strain evidence="1 3">HR1</strain>
    </source>
</reference>
<name>A0A2Z6RAZ8_9GLOM</name>
<gene>
    <name evidence="2" type="ORF">RCL2_002856200</name>
    <name evidence="1" type="ORF">RclHR1_03570003</name>
</gene>
<evidence type="ECO:0000313" key="3">
    <source>
        <dbReference type="Proteomes" id="UP000247702"/>
    </source>
</evidence>